<dbReference type="InterPro" id="IPR044968">
    <property type="entry name" value="PRD1"/>
</dbReference>
<dbReference type="AlphaFoldDB" id="A0A6J5TIH9"/>
<reference evidence="2 3" key="1">
    <citation type="submission" date="2020-05" db="EMBL/GenBank/DDBJ databases">
        <authorList>
            <person name="Campoy J."/>
            <person name="Schneeberger K."/>
            <person name="Spophaly S."/>
        </authorList>
    </citation>
    <scope>NUCLEOTIDE SEQUENCE [LARGE SCALE GENOMIC DNA]</scope>
    <source>
        <strain evidence="2">PruArmRojPasFocal</strain>
    </source>
</reference>
<evidence type="ECO:0000313" key="3">
    <source>
        <dbReference type="Proteomes" id="UP000507222"/>
    </source>
</evidence>
<dbReference type="EMBL" id="CAEKDK010000001">
    <property type="protein sequence ID" value="CAB4263584.1"/>
    <property type="molecule type" value="Genomic_DNA"/>
</dbReference>
<organism evidence="2 3">
    <name type="scientific">Prunus armeniaca</name>
    <name type="common">Apricot</name>
    <name type="synonym">Armeniaca vulgaris</name>
    <dbReference type="NCBI Taxonomy" id="36596"/>
    <lineage>
        <taxon>Eukaryota</taxon>
        <taxon>Viridiplantae</taxon>
        <taxon>Streptophyta</taxon>
        <taxon>Embryophyta</taxon>
        <taxon>Tracheophyta</taxon>
        <taxon>Spermatophyta</taxon>
        <taxon>Magnoliopsida</taxon>
        <taxon>eudicotyledons</taxon>
        <taxon>Gunneridae</taxon>
        <taxon>Pentapetalae</taxon>
        <taxon>rosids</taxon>
        <taxon>fabids</taxon>
        <taxon>Rosales</taxon>
        <taxon>Rosaceae</taxon>
        <taxon>Amygdaloideae</taxon>
        <taxon>Amygdaleae</taxon>
        <taxon>Prunus</taxon>
    </lineage>
</organism>
<sequence length="300" mass="33572">MSSSEGDSFKQASEDVKDGNPMNILFRRPSKAHCFQGTAKSRSAHWIYCFITCPPGKALQVLDLLSKAEQAFKRRLVVGFATLVPVLNYVADIPFHPVQNQTLKLILNCISDFPGMVSSSHITELVPVLAKILKKHSDEEIGMLEETFILTCSVPCSYRFQQSSSRTCREPSFEQLVQFVVWMPRLISHRKDEMEVYLMLSSLVDVLMGNDSGQPIRDATLCLPSDPIDLIFLLGQKNSRNLELSSCQSAILLILYTSSLYDERLADDKLVLASLEQYILINSSDLQGGSTDPSTLMRLN</sequence>
<name>A0A6J5TIH9_PRUAR</name>
<evidence type="ECO:0000313" key="2">
    <source>
        <dbReference type="EMBL" id="CAB4263584.1"/>
    </source>
</evidence>
<protein>
    <submittedName>
        <fullName evidence="2">Uncharacterized protein</fullName>
    </submittedName>
</protein>
<dbReference type="Proteomes" id="UP000507222">
    <property type="component" value="Unassembled WGS sequence"/>
</dbReference>
<dbReference type="PANTHER" id="PTHR36379">
    <property type="entry name" value="PROTEIN PRD1"/>
    <property type="match status" value="1"/>
</dbReference>
<feature type="region of interest" description="Disordered" evidence="1">
    <location>
        <begin position="1"/>
        <end position="22"/>
    </location>
</feature>
<gene>
    <name evidence="2" type="ORF">CURHAP_LOCUS4113</name>
</gene>
<proteinExistence type="predicted"/>
<dbReference type="GO" id="GO:0042138">
    <property type="term" value="P:meiotic DNA double-strand break formation"/>
    <property type="evidence" value="ECO:0007669"/>
    <property type="project" value="InterPro"/>
</dbReference>
<evidence type="ECO:0000256" key="1">
    <source>
        <dbReference type="SAM" id="MobiDB-lite"/>
    </source>
</evidence>
<dbReference type="PANTHER" id="PTHR36379:SF1">
    <property type="entry name" value="PUTATIVE RECOMBINATION INITIATION DEFECT 1-RELATED"/>
    <property type="match status" value="1"/>
</dbReference>
<accession>A0A6J5TIH9</accession>